<feature type="transmembrane region" description="Helical" evidence="1">
    <location>
        <begin position="12"/>
        <end position="30"/>
    </location>
</feature>
<keyword evidence="1" id="KW-0472">Membrane</keyword>
<dbReference type="AlphaFoldDB" id="A0A101LXZ6"/>
<proteinExistence type="predicted"/>
<reference evidence="2" key="1">
    <citation type="journal article" date="2015" name="Genome Biol. Evol.">
        <title>Organellar Genomes of White Spruce (Picea glauca): Assembly and Annotation.</title>
        <authorList>
            <person name="Jackman S.D."/>
            <person name="Warren R.L."/>
            <person name="Gibb E.A."/>
            <person name="Vandervalk B.P."/>
            <person name="Mohamadi H."/>
            <person name="Chu J."/>
            <person name="Raymond A."/>
            <person name="Pleasance S."/>
            <person name="Coope R."/>
            <person name="Wildung M.R."/>
            <person name="Ritland C.E."/>
            <person name="Bousquet J."/>
            <person name="Jones S.J."/>
            <person name="Bohlmann J."/>
            <person name="Birol I."/>
        </authorList>
    </citation>
    <scope>NUCLEOTIDE SEQUENCE [LARGE SCALE GENOMIC DNA]</scope>
    <source>
        <tissue evidence="2">Flushing bud</tissue>
    </source>
</reference>
<keyword evidence="2" id="KW-0496">Mitochondrion</keyword>
<name>A0A101LXZ6_PICGL</name>
<sequence>MPVHTPTDAQVAVHQLSLTLLFSILQIISFNPKRGPQTQRVKVVIKRIQMARHFGSSHKP</sequence>
<geneLocation type="mitochondrion" evidence="2"/>
<comment type="caution">
    <text evidence="2">The sequence shown here is derived from an EMBL/GenBank/DDBJ whole genome shotgun (WGS) entry which is preliminary data.</text>
</comment>
<protein>
    <submittedName>
        <fullName evidence="2">Uncharacterized protein</fullName>
    </submittedName>
</protein>
<keyword evidence="1" id="KW-0812">Transmembrane</keyword>
<evidence type="ECO:0000313" key="2">
    <source>
        <dbReference type="EMBL" id="KUM47427.1"/>
    </source>
</evidence>
<accession>A0A101LXZ6</accession>
<keyword evidence="1" id="KW-1133">Transmembrane helix</keyword>
<gene>
    <name evidence="2" type="ORF">ABT39_MTgene5612</name>
</gene>
<evidence type="ECO:0000256" key="1">
    <source>
        <dbReference type="SAM" id="Phobius"/>
    </source>
</evidence>
<dbReference type="EMBL" id="LKAM01000007">
    <property type="protein sequence ID" value="KUM47427.1"/>
    <property type="molecule type" value="Genomic_DNA"/>
</dbReference>
<organism evidence="2">
    <name type="scientific">Picea glauca</name>
    <name type="common">White spruce</name>
    <name type="synonym">Pinus glauca</name>
    <dbReference type="NCBI Taxonomy" id="3330"/>
    <lineage>
        <taxon>Eukaryota</taxon>
        <taxon>Viridiplantae</taxon>
        <taxon>Streptophyta</taxon>
        <taxon>Embryophyta</taxon>
        <taxon>Tracheophyta</taxon>
        <taxon>Spermatophyta</taxon>
        <taxon>Pinopsida</taxon>
        <taxon>Pinidae</taxon>
        <taxon>Conifers I</taxon>
        <taxon>Pinales</taxon>
        <taxon>Pinaceae</taxon>
        <taxon>Picea</taxon>
    </lineage>
</organism>